<evidence type="ECO:0000313" key="3">
    <source>
        <dbReference type="EMBL" id="KAJ4404323.1"/>
    </source>
</evidence>
<dbReference type="InterPro" id="IPR003323">
    <property type="entry name" value="OTU_dom"/>
</dbReference>
<keyword evidence="3" id="KW-0378">Hydrolase</keyword>
<name>A0A9W9D6Y3_9PLEO</name>
<keyword evidence="4" id="KW-1185">Reference proteome</keyword>
<dbReference type="InterPro" id="IPR050704">
    <property type="entry name" value="Peptidase_C85-like"/>
</dbReference>
<feature type="compositionally biased region" description="Basic and acidic residues" evidence="1">
    <location>
        <begin position="135"/>
        <end position="165"/>
    </location>
</feature>
<evidence type="ECO:0000256" key="1">
    <source>
        <dbReference type="SAM" id="MobiDB-lite"/>
    </source>
</evidence>
<dbReference type="Pfam" id="PF02338">
    <property type="entry name" value="OTU"/>
    <property type="match status" value="1"/>
</dbReference>
<reference evidence="3" key="1">
    <citation type="submission" date="2022-10" db="EMBL/GenBank/DDBJ databases">
        <title>Tapping the CABI collections for fungal endophytes: first genome assemblies for Collariella, Neodidymelliopsis, Ascochyta clinopodiicola, Didymella pomorum, Didymosphaeria variabile, Neocosmospora piperis and Neocucurbitaria cava.</title>
        <authorList>
            <person name="Hill R."/>
        </authorList>
    </citation>
    <scope>NUCLEOTIDE SEQUENCE</scope>
    <source>
        <strain evidence="3">IMI 355091</strain>
    </source>
</reference>
<organism evidence="3 4">
    <name type="scientific">Didymella pomorum</name>
    <dbReference type="NCBI Taxonomy" id="749634"/>
    <lineage>
        <taxon>Eukaryota</taxon>
        <taxon>Fungi</taxon>
        <taxon>Dikarya</taxon>
        <taxon>Ascomycota</taxon>
        <taxon>Pezizomycotina</taxon>
        <taxon>Dothideomycetes</taxon>
        <taxon>Pleosporomycetidae</taxon>
        <taxon>Pleosporales</taxon>
        <taxon>Pleosporineae</taxon>
        <taxon>Didymellaceae</taxon>
        <taxon>Didymella</taxon>
    </lineage>
</organism>
<feature type="domain" description="OTU" evidence="2">
    <location>
        <begin position="179"/>
        <end position="329"/>
    </location>
</feature>
<evidence type="ECO:0000259" key="2">
    <source>
        <dbReference type="PROSITE" id="PS50802"/>
    </source>
</evidence>
<dbReference type="InterPro" id="IPR038765">
    <property type="entry name" value="Papain-like_cys_pep_sf"/>
</dbReference>
<dbReference type="InterPro" id="IPR049771">
    <property type="entry name" value="OTU2-like_OTU"/>
</dbReference>
<dbReference type="PANTHER" id="PTHR12419:SF10">
    <property type="entry name" value="DEUBIQUITINASE OTUD6B"/>
    <property type="match status" value="1"/>
</dbReference>
<dbReference type="SUPFAM" id="SSF54001">
    <property type="entry name" value="Cysteine proteinases"/>
    <property type="match status" value="1"/>
</dbReference>
<dbReference type="EMBL" id="JAPEVA010000044">
    <property type="protein sequence ID" value="KAJ4404323.1"/>
    <property type="molecule type" value="Genomic_DNA"/>
</dbReference>
<dbReference type="PROSITE" id="PS50802">
    <property type="entry name" value="OTU"/>
    <property type="match status" value="1"/>
</dbReference>
<feature type="compositionally biased region" description="Basic residues" evidence="1">
    <location>
        <begin position="35"/>
        <end position="47"/>
    </location>
</feature>
<accession>A0A9W9D6Y3</accession>
<protein>
    <submittedName>
        <fullName evidence="3">OTU protein</fullName>
        <ecNumber evidence="3">3.4.19.12</ecNumber>
    </submittedName>
</protein>
<dbReference type="OrthoDB" id="415023at2759"/>
<dbReference type="GO" id="GO:0004843">
    <property type="term" value="F:cysteine-type deubiquitinase activity"/>
    <property type="evidence" value="ECO:0007669"/>
    <property type="project" value="UniProtKB-EC"/>
</dbReference>
<feature type="compositionally biased region" description="Acidic residues" evidence="1">
    <location>
        <begin position="73"/>
        <end position="92"/>
    </location>
</feature>
<proteinExistence type="predicted"/>
<dbReference type="AlphaFoldDB" id="A0A9W9D6Y3"/>
<evidence type="ECO:0000313" key="4">
    <source>
        <dbReference type="Proteomes" id="UP001140510"/>
    </source>
</evidence>
<feature type="compositionally biased region" description="Basic and acidic residues" evidence="1">
    <location>
        <begin position="48"/>
        <end position="69"/>
    </location>
</feature>
<gene>
    <name evidence="3" type="primary">OTU2</name>
    <name evidence="3" type="ORF">N0V91_006017</name>
</gene>
<sequence length="339" mass="38075">MSTDVTTPAHDTPTPLEALHQRHRKEQRDLVSRITQKKKQASKKTRKGVNDECERLERELAERQAEEVRVLNGDEEEHVVENGSEEGDDKDEVVDVKIEGLRINGTMSAPASTSTGTSTPTQSSEAGPKKKNRQKERLARRKAEQEEAIARAEEEARNTPNPRELEKAAFEPVLKAKSLQLHEIRADGHCLYAAVADQLSTRSLGLEPRIPLTLADKDKSLSYKWTRYAAATWIEAHGDDFAPFMEDELSEHVRKIRETGEWGGHLELLALARSYGVRICVLHSDGRVDRIEDEERAEGNSSDEGKEIWLGYYKHSHGLGEHYNSLRPADATVGDKESA</sequence>
<dbReference type="EC" id="3.4.19.12" evidence="3"/>
<feature type="compositionally biased region" description="Low complexity" evidence="1">
    <location>
        <begin position="105"/>
        <end position="124"/>
    </location>
</feature>
<dbReference type="CDD" id="cd22762">
    <property type="entry name" value="OTU_fungi_OTU2-like"/>
    <property type="match status" value="1"/>
</dbReference>
<dbReference type="GO" id="GO:0016579">
    <property type="term" value="P:protein deubiquitination"/>
    <property type="evidence" value="ECO:0007669"/>
    <property type="project" value="TreeGrafter"/>
</dbReference>
<dbReference type="Gene3D" id="3.90.70.80">
    <property type="match status" value="1"/>
</dbReference>
<dbReference type="PANTHER" id="PTHR12419">
    <property type="entry name" value="OTU DOMAIN CONTAINING PROTEIN"/>
    <property type="match status" value="1"/>
</dbReference>
<dbReference type="Proteomes" id="UP001140510">
    <property type="component" value="Unassembled WGS sequence"/>
</dbReference>
<feature type="region of interest" description="Disordered" evidence="1">
    <location>
        <begin position="1"/>
        <end position="165"/>
    </location>
</feature>
<comment type="caution">
    <text evidence="3">The sequence shown here is derived from an EMBL/GenBank/DDBJ whole genome shotgun (WGS) entry which is preliminary data.</text>
</comment>